<dbReference type="Proteomes" id="UP000635278">
    <property type="component" value="Unassembled WGS sequence"/>
</dbReference>
<dbReference type="EMBL" id="WOTB01000009">
    <property type="protein sequence ID" value="NHN84680.1"/>
    <property type="molecule type" value="Genomic_DNA"/>
</dbReference>
<keyword evidence="2" id="KW-0472">Membrane</keyword>
<comment type="caution">
    <text evidence="3">The sequence shown here is derived from an EMBL/GenBank/DDBJ whole genome shotgun (WGS) entry which is preliminary data.</text>
</comment>
<dbReference type="Gene3D" id="3.20.20.190">
    <property type="entry name" value="Phosphatidylinositol (PI) phosphodiesterase"/>
    <property type="match status" value="1"/>
</dbReference>
<evidence type="ECO:0008006" key="5">
    <source>
        <dbReference type="Google" id="ProtNLM"/>
    </source>
</evidence>
<feature type="transmembrane region" description="Helical" evidence="2">
    <location>
        <begin position="36"/>
        <end position="53"/>
    </location>
</feature>
<evidence type="ECO:0000313" key="3">
    <source>
        <dbReference type="EMBL" id="NHN84680.1"/>
    </source>
</evidence>
<accession>A0ABX0JRW1</accession>
<keyword evidence="2" id="KW-1133">Transmembrane helix</keyword>
<evidence type="ECO:0000256" key="1">
    <source>
        <dbReference type="SAM" id="MobiDB-lite"/>
    </source>
</evidence>
<reference evidence="3 4" key="1">
    <citation type="journal article" date="2020" name="Int. J. Syst. Evol. Microbiol.">
        <title>Novel acetic acid bacteria from cider fermentations: Acetobacter conturbans sp. nov. and Acetobacter fallax sp. nov.</title>
        <authorList>
            <person name="Sombolestani A.S."/>
            <person name="Cleenwerck I."/>
            <person name="Cnockaert M."/>
            <person name="Borremans W."/>
            <person name="Wieme A.D."/>
            <person name="De Vuyst L."/>
            <person name="Vandamme P."/>
        </authorList>
    </citation>
    <scope>NUCLEOTIDE SEQUENCE [LARGE SCALE GENOMIC DNA]</scope>
    <source>
        <strain evidence="3 4">LMG 30640</strain>
    </source>
</reference>
<evidence type="ECO:0000256" key="2">
    <source>
        <dbReference type="SAM" id="Phobius"/>
    </source>
</evidence>
<name>A0ABX0JRW1_9PROT</name>
<evidence type="ECO:0000313" key="4">
    <source>
        <dbReference type="Proteomes" id="UP000635278"/>
    </source>
</evidence>
<sequence>MSDSASAGRRDSGGTDRSGPEKASGKPVLTRKCRRNAFIGVGIIVLAGGVFGWRQSQSDALMTRIHHGLVVCATGAAAVATRPLSLATAAQAATSTTGVTPPGAAPDPAVANAPSMVELDVMQGADGQLLVREGDRPLSDALMAMRRNRGLVMLSLPDATVQSVVKVVRATGMRHRVILSVSGETGTRDALKADRSIIVAIPVTSVHDEYVARRLAGGHRFAAYLPSDASPALFAQAHHDAAAVIADSPHLSSDPARLQAFLNQPVDIVVTDNPDRFVKLLDGD</sequence>
<dbReference type="RefSeq" id="WP_173583074.1">
    <property type="nucleotide sequence ID" value="NZ_WOTB01000009.1"/>
</dbReference>
<feature type="compositionally biased region" description="Basic and acidic residues" evidence="1">
    <location>
        <begin position="8"/>
        <end position="24"/>
    </location>
</feature>
<feature type="region of interest" description="Disordered" evidence="1">
    <location>
        <begin position="1"/>
        <end position="28"/>
    </location>
</feature>
<keyword evidence="2" id="KW-0812">Transmembrane</keyword>
<dbReference type="InterPro" id="IPR017946">
    <property type="entry name" value="PLC-like_Pdiesterase_TIM-brl"/>
</dbReference>
<dbReference type="SUPFAM" id="SSF51695">
    <property type="entry name" value="PLC-like phosphodiesterases"/>
    <property type="match status" value="1"/>
</dbReference>
<keyword evidence="4" id="KW-1185">Reference proteome</keyword>
<protein>
    <recommendedName>
        <fullName evidence="5">Glycerophosphodiester phosphodiesterase</fullName>
    </recommendedName>
</protein>
<proteinExistence type="predicted"/>
<gene>
    <name evidence="3" type="ORF">GOB93_08485</name>
</gene>
<organism evidence="3 4">
    <name type="scientific">Acetobacter musti</name>
    <dbReference type="NCBI Taxonomy" id="864732"/>
    <lineage>
        <taxon>Bacteria</taxon>
        <taxon>Pseudomonadati</taxon>
        <taxon>Pseudomonadota</taxon>
        <taxon>Alphaproteobacteria</taxon>
        <taxon>Acetobacterales</taxon>
        <taxon>Acetobacteraceae</taxon>
        <taxon>Acetobacter</taxon>
    </lineage>
</organism>